<accession>A0AAV2IVL9</accession>
<dbReference type="GO" id="GO:0004559">
    <property type="term" value="F:alpha-mannosidase activity"/>
    <property type="evidence" value="ECO:0007669"/>
    <property type="project" value="InterPro"/>
</dbReference>
<dbReference type="PANTHER" id="PTHR11607:SF3">
    <property type="entry name" value="LYSOSOMAL ALPHA-MANNOSIDASE"/>
    <property type="match status" value="1"/>
</dbReference>
<evidence type="ECO:0000313" key="3">
    <source>
        <dbReference type="EMBL" id="CAL1569282.1"/>
    </source>
</evidence>
<evidence type="ECO:0000256" key="1">
    <source>
        <dbReference type="ARBA" id="ARBA00022801"/>
    </source>
</evidence>
<evidence type="ECO:0000259" key="2">
    <source>
        <dbReference type="SMART" id="SM00872"/>
    </source>
</evidence>
<dbReference type="InterPro" id="IPR028995">
    <property type="entry name" value="Glyco_hydro_57/38_cen_sf"/>
</dbReference>
<organism evidence="3 4">
    <name type="scientific">Knipowitschia caucasica</name>
    <name type="common">Caucasian dwarf goby</name>
    <name type="synonym">Pomatoschistus caucasicus</name>
    <dbReference type="NCBI Taxonomy" id="637954"/>
    <lineage>
        <taxon>Eukaryota</taxon>
        <taxon>Metazoa</taxon>
        <taxon>Chordata</taxon>
        <taxon>Craniata</taxon>
        <taxon>Vertebrata</taxon>
        <taxon>Euteleostomi</taxon>
        <taxon>Actinopterygii</taxon>
        <taxon>Neopterygii</taxon>
        <taxon>Teleostei</taxon>
        <taxon>Neoteleostei</taxon>
        <taxon>Acanthomorphata</taxon>
        <taxon>Gobiaria</taxon>
        <taxon>Gobiiformes</taxon>
        <taxon>Gobioidei</taxon>
        <taxon>Gobiidae</taxon>
        <taxon>Gobiinae</taxon>
        <taxon>Knipowitschia</taxon>
    </lineage>
</organism>
<dbReference type="GO" id="GO:0006491">
    <property type="term" value="P:N-glycan processing"/>
    <property type="evidence" value="ECO:0007669"/>
    <property type="project" value="TreeGrafter"/>
</dbReference>
<dbReference type="GO" id="GO:0006013">
    <property type="term" value="P:mannose metabolic process"/>
    <property type="evidence" value="ECO:0007669"/>
    <property type="project" value="InterPro"/>
</dbReference>
<dbReference type="PANTHER" id="PTHR11607">
    <property type="entry name" value="ALPHA-MANNOSIDASE"/>
    <property type="match status" value="1"/>
</dbReference>
<sequence>MSHSCVHSCRVRLPYTAAESGCRTQLQSQAAVHSCRVRLPYTAVYTAAESGCCVHSCSQAVSVTSVEKYLRTIGEATPPTAARTIGEATPPTAVPEDHRLAKDLRSFDGYYQDKTRHILDNVLQYLSEDHRGAEILYSLALVESRRYHSNLFPGAELFGHLTFGRRNLGLFQHHDAVTGTARDAVVRDYGERC</sequence>
<reference evidence="3 4" key="1">
    <citation type="submission" date="2024-04" db="EMBL/GenBank/DDBJ databases">
        <authorList>
            <person name="Waldvogel A.-M."/>
            <person name="Schoenle A."/>
        </authorList>
    </citation>
    <scope>NUCLEOTIDE SEQUENCE [LARGE SCALE GENOMIC DNA]</scope>
</reference>
<gene>
    <name evidence="3" type="ORF">KC01_LOCUS1741</name>
</gene>
<dbReference type="SUPFAM" id="SSF88688">
    <property type="entry name" value="Families 57/38 glycoside transferase middle domain"/>
    <property type="match status" value="1"/>
</dbReference>
<dbReference type="InterPro" id="IPR050843">
    <property type="entry name" value="Glycosyl_Hydrlase_38"/>
</dbReference>
<dbReference type="Gene3D" id="1.20.1270.50">
    <property type="entry name" value="Glycoside hydrolase family 38, central domain"/>
    <property type="match status" value="1"/>
</dbReference>
<dbReference type="Pfam" id="PF09261">
    <property type="entry name" value="Alpha-mann_mid"/>
    <property type="match status" value="1"/>
</dbReference>
<feature type="domain" description="Glycoside hydrolase family 38 central" evidence="2">
    <location>
        <begin position="115"/>
        <end position="193"/>
    </location>
</feature>
<keyword evidence="1" id="KW-0378">Hydrolase</keyword>
<dbReference type="Proteomes" id="UP001497482">
    <property type="component" value="Chromosome 1"/>
</dbReference>
<dbReference type="GO" id="GO:0000139">
    <property type="term" value="C:Golgi membrane"/>
    <property type="evidence" value="ECO:0007669"/>
    <property type="project" value="TreeGrafter"/>
</dbReference>
<dbReference type="InterPro" id="IPR015341">
    <property type="entry name" value="Glyco_hydro_38_cen"/>
</dbReference>
<name>A0AAV2IVL9_KNICA</name>
<dbReference type="SMART" id="SM00872">
    <property type="entry name" value="Alpha-mann_mid"/>
    <property type="match status" value="1"/>
</dbReference>
<dbReference type="AlphaFoldDB" id="A0AAV2IVL9"/>
<keyword evidence="4" id="KW-1185">Reference proteome</keyword>
<dbReference type="EMBL" id="OZ035823">
    <property type="protein sequence ID" value="CAL1569282.1"/>
    <property type="molecule type" value="Genomic_DNA"/>
</dbReference>
<proteinExistence type="predicted"/>
<protein>
    <recommendedName>
        <fullName evidence="2">Glycoside hydrolase family 38 central domain-containing protein</fullName>
    </recommendedName>
</protein>
<dbReference type="InterPro" id="IPR037094">
    <property type="entry name" value="Glyco_hydro_38_cen_sf"/>
</dbReference>
<evidence type="ECO:0000313" key="4">
    <source>
        <dbReference type="Proteomes" id="UP001497482"/>
    </source>
</evidence>